<gene>
    <name evidence="1" type="ORF">AAW00_01715</name>
</gene>
<name>A0A0G9MWS0_9SPHN</name>
<reference evidence="1 2" key="1">
    <citation type="submission" date="2015-04" db="EMBL/GenBank/DDBJ databases">
        <title>The draft genome sequence of Erythrobacter luteus KA37.</title>
        <authorList>
            <person name="Zhuang L."/>
            <person name="Liu Y."/>
            <person name="Shao Z."/>
        </authorList>
    </citation>
    <scope>NUCLEOTIDE SEQUENCE [LARGE SCALE GENOMIC DNA]</scope>
    <source>
        <strain evidence="1 2">KA37</strain>
    </source>
</reference>
<evidence type="ECO:0000313" key="1">
    <source>
        <dbReference type="EMBL" id="KLE35222.1"/>
    </source>
</evidence>
<dbReference type="EMBL" id="LBHB01000001">
    <property type="protein sequence ID" value="KLE35222.1"/>
    <property type="molecule type" value="Genomic_DNA"/>
</dbReference>
<dbReference type="SUPFAM" id="SSF52266">
    <property type="entry name" value="SGNH hydrolase"/>
    <property type="match status" value="1"/>
</dbReference>
<dbReference type="PATRIC" id="fig|1581420.6.peg.344"/>
<dbReference type="Gene3D" id="3.40.50.1110">
    <property type="entry name" value="SGNH hydrolase"/>
    <property type="match status" value="1"/>
</dbReference>
<accession>A0A0G9MWS0</accession>
<dbReference type="InterPro" id="IPR036514">
    <property type="entry name" value="SGNH_hydro_sf"/>
</dbReference>
<dbReference type="RefSeq" id="WP_047002624.1">
    <property type="nucleotide sequence ID" value="NZ_LBHB01000001.1"/>
</dbReference>
<evidence type="ECO:0008006" key="3">
    <source>
        <dbReference type="Google" id="ProtNLM"/>
    </source>
</evidence>
<protein>
    <recommendedName>
        <fullName evidence="3">SGNH hydrolase-type esterase domain-containing protein</fullName>
    </recommendedName>
</protein>
<dbReference type="GO" id="GO:0016788">
    <property type="term" value="F:hydrolase activity, acting on ester bonds"/>
    <property type="evidence" value="ECO:0007669"/>
    <property type="project" value="UniProtKB-ARBA"/>
</dbReference>
<proteinExistence type="predicted"/>
<sequence length="212" mass="22929">MMRRFRFWIGLLGWAIVLLGASLLAVSAWAIAPFSSRPGHVLHTAGYLLRAPLADRMAIGDSRIWTASPPEGALFAAYGGASAREMSRVVGLLCNLHSGPVTIALGVNDTKPHRMNLPASAASLAMMTRDCERPTLALARIWPVEPGVDRHADSPDPVSIDTLNLSIDAIAERSGIRVLAVPDLPSPFTRDGVHFTDEVTADYAHELTRWTD</sequence>
<dbReference type="AlphaFoldDB" id="A0A0G9MWS0"/>
<evidence type="ECO:0000313" key="2">
    <source>
        <dbReference type="Proteomes" id="UP000053464"/>
    </source>
</evidence>
<organism evidence="1 2">
    <name type="scientific">Aurantiacibacter luteus</name>
    <dbReference type="NCBI Taxonomy" id="1581420"/>
    <lineage>
        <taxon>Bacteria</taxon>
        <taxon>Pseudomonadati</taxon>
        <taxon>Pseudomonadota</taxon>
        <taxon>Alphaproteobacteria</taxon>
        <taxon>Sphingomonadales</taxon>
        <taxon>Erythrobacteraceae</taxon>
        <taxon>Aurantiacibacter</taxon>
    </lineage>
</organism>
<dbReference type="STRING" id="1581420.AAW00_01715"/>
<keyword evidence="2" id="KW-1185">Reference proteome</keyword>
<dbReference type="Proteomes" id="UP000053464">
    <property type="component" value="Unassembled WGS sequence"/>
</dbReference>
<comment type="caution">
    <text evidence="1">The sequence shown here is derived from an EMBL/GenBank/DDBJ whole genome shotgun (WGS) entry which is preliminary data.</text>
</comment>